<comment type="caution">
    <text evidence="4">The sequence shown here is derived from an EMBL/GenBank/DDBJ whole genome shotgun (WGS) entry which is preliminary data.</text>
</comment>
<keyword evidence="5" id="KW-1185">Reference proteome</keyword>
<name>A0A0D7K4X1_9BURK</name>
<dbReference type="STRING" id="80878.RP29_18435"/>
<feature type="domain" description="Phage tail tape measure protein" evidence="3">
    <location>
        <begin position="235"/>
        <end position="437"/>
    </location>
</feature>
<evidence type="ECO:0000256" key="1">
    <source>
        <dbReference type="ARBA" id="ARBA00022612"/>
    </source>
</evidence>
<feature type="transmembrane region" description="Helical" evidence="2">
    <location>
        <begin position="625"/>
        <end position="646"/>
    </location>
</feature>
<reference evidence="4 5" key="1">
    <citation type="submission" date="2014-12" db="EMBL/GenBank/DDBJ databases">
        <title>Isolation of bacteria from lake water.</title>
        <authorList>
            <person name="Sheng K.-Y."/>
            <person name="Chin P.-S."/>
            <person name="Chan K.-G."/>
            <person name="Tan G.S."/>
        </authorList>
    </citation>
    <scope>NUCLEOTIDE SEQUENCE [LARGE SCALE GENOMIC DNA]</scope>
    <source>
        <strain evidence="4 5">KY4</strain>
    </source>
</reference>
<proteinExistence type="predicted"/>
<dbReference type="OrthoDB" id="8019720at2"/>
<keyword evidence="2" id="KW-0812">Transmembrane</keyword>
<feature type="transmembrane region" description="Helical" evidence="2">
    <location>
        <begin position="568"/>
        <end position="587"/>
    </location>
</feature>
<organism evidence="4 5">
    <name type="scientific">Acidovorax temperans</name>
    <dbReference type="NCBI Taxonomy" id="80878"/>
    <lineage>
        <taxon>Bacteria</taxon>
        <taxon>Pseudomonadati</taxon>
        <taxon>Pseudomonadota</taxon>
        <taxon>Betaproteobacteria</taxon>
        <taxon>Burkholderiales</taxon>
        <taxon>Comamonadaceae</taxon>
        <taxon>Acidovorax</taxon>
    </lineage>
</organism>
<protein>
    <recommendedName>
        <fullName evidence="3">Phage tail tape measure protein domain-containing protein</fullName>
    </recommendedName>
</protein>
<feature type="transmembrane region" description="Helical" evidence="2">
    <location>
        <begin position="538"/>
        <end position="561"/>
    </location>
</feature>
<dbReference type="InterPro" id="IPR010090">
    <property type="entry name" value="Phage_tape_meas"/>
</dbReference>
<dbReference type="Pfam" id="PF10145">
    <property type="entry name" value="PhageMin_Tail"/>
    <property type="match status" value="1"/>
</dbReference>
<evidence type="ECO:0000313" key="4">
    <source>
        <dbReference type="EMBL" id="KJA09059.1"/>
    </source>
</evidence>
<sequence length="863" mass="90260">MDKLKLQVLLDMADRVSAPLKRIGSGARTLGSDLDEAQKALRGLERQQAAVARYRGMQEGLRETKARLDAARTAQQALVAELKKGGDAAKAVGAQYRASNDAVNKLTQAYARQLEQTRRLRQGLAGMGISNAAADEKRLAEAVDQTTKAIERKRAAQARLERLEASTKKGAALGAGMAAGGAAGMYAGQRTIQLATSPLGAFMQHEDAMLGVARQVKGARDEGGKLTEVYREAEKQVRALSERLPQSSVQIAQMMTAAARMGVPTAELGNFVELTSEMADAFDAVPDQIAESMGKIANNLKIPITEIRGMADAINYLDDNAISKGGDIIGFLNRVGGVSGSVKITGAAMAALGSTLLTSGETEETAGTSVKAIFTDFAAATRGTKSFKGAVHDIGMTPENLQAGMADDAVATLLKVAEAIKKLPKAEQLGVMADLVGKEHVGRLSKLVNNTEELHRQLALVNGEDAKGSMAREAAARKMTASAQLIMQQNRMFNAMAIAGETLKDPMLEFFNAVNPMLKTFTAWMQENSKLVGWGLKAAIVLGVLMAAAGAILIPIGLLIAKTALLRFAMARLGISFGGMAITSRVASASMGLLTRAATLLSAGWRMALPYVFALGRGLLMMGRFLMATPLGLALSLLATAATMWYTRWNEIKGGAIALWTDLVALKDQFFQAGADLITGLANGVTSRLAALRDTVVGVAGEVAATFKETLGINSPSRVFMEYGGWISEGAAIGMQKGQHLAAAAAVSLAATTAAPMAVAADSALAQPAAAIGMQKGRQLESAAAAGLAATSPPSMAMAGGSALARPTGPATAAPAVASTYQITIHASQGMDGQAIAQAVRAEIERMEAAKRRRVNSQMSDME</sequence>
<dbReference type="RefSeq" id="WP_044402158.1">
    <property type="nucleotide sequence ID" value="NZ_JXYQ01000073.1"/>
</dbReference>
<keyword evidence="2" id="KW-1133">Transmembrane helix</keyword>
<evidence type="ECO:0000259" key="3">
    <source>
        <dbReference type="Pfam" id="PF10145"/>
    </source>
</evidence>
<dbReference type="PANTHER" id="PTHR37813:SF1">
    <property type="entry name" value="FELS-2 PROPHAGE PROTEIN"/>
    <property type="match status" value="1"/>
</dbReference>
<evidence type="ECO:0000256" key="2">
    <source>
        <dbReference type="SAM" id="Phobius"/>
    </source>
</evidence>
<accession>A0A0D7K4X1</accession>
<gene>
    <name evidence="4" type="ORF">RP29_18435</name>
</gene>
<keyword evidence="2" id="KW-0472">Membrane</keyword>
<dbReference type="EMBL" id="JXYQ01000073">
    <property type="protein sequence ID" value="KJA09059.1"/>
    <property type="molecule type" value="Genomic_DNA"/>
</dbReference>
<dbReference type="AlphaFoldDB" id="A0A0D7K4X1"/>
<dbReference type="Proteomes" id="UP000032566">
    <property type="component" value="Unassembled WGS sequence"/>
</dbReference>
<dbReference type="PATRIC" id="fig|80878.5.peg.3653"/>
<dbReference type="NCBIfam" id="TIGR01760">
    <property type="entry name" value="tape_meas_TP901"/>
    <property type="match status" value="1"/>
</dbReference>
<keyword evidence="1" id="KW-1188">Viral release from host cell</keyword>
<evidence type="ECO:0000313" key="5">
    <source>
        <dbReference type="Proteomes" id="UP000032566"/>
    </source>
</evidence>
<dbReference type="PANTHER" id="PTHR37813">
    <property type="entry name" value="FELS-2 PROPHAGE PROTEIN"/>
    <property type="match status" value="1"/>
</dbReference>